<dbReference type="Proteomes" id="UP001153269">
    <property type="component" value="Unassembled WGS sequence"/>
</dbReference>
<dbReference type="AlphaFoldDB" id="A0A9N7YDV4"/>
<dbReference type="PANTHER" id="PTHR46902">
    <property type="entry name" value="DOMON DOMAIN-CONTAINING PROTEIN FRRS1L"/>
    <property type="match status" value="1"/>
</dbReference>
<organism evidence="1 2">
    <name type="scientific">Pleuronectes platessa</name>
    <name type="common">European plaice</name>
    <dbReference type="NCBI Taxonomy" id="8262"/>
    <lineage>
        <taxon>Eukaryota</taxon>
        <taxon>Metazoa</taxon>
        <taxon>Chordata</taxon>
        <taxon>Craniata</taxon>
        <taxon>Vertebrata</taxon>
        <taxon>Euteleostomi</taxon>
        <taxon>Actinopterygii</taxon>
        <taxon>Neopterygii</taxon>
        <taxon>Teleostei</taxon>
        <taxon>Neoteleostei</taxon>
        <taxon>Acanthomorphata</taxon>
        <taxon>Carangaria</taxon>
        <taxon>Pleuronectiformes</taxon>
        <taxon>Pleuronectoidei</taxon>
        <taxon>Pleuronectidae</taxon>
        <taxon>Pleuronectes</taxon>
    </lineage>
</organism>
<dbReference type="EMBL" id="CADEAL010000473">
    <property type="protein sequence ID" value="CAB1420679.1"/>
    <property type="molecule type" value="Genomic_DNA"/>
</dbReference>
<evidence type="ECO:0000313" key="2">
    <source>
        <dbReference type="Proteomes" id="UP001153269"/>
    </source>
</evidence>
<dbReference type="GO" id="GO:0099072">
    <property type="term" value="P:regulation of postsynaptic membrane neurotransmitter receptor levels"/>
    <property type="evidence" value="ECO:0007669"/>
    <property type="project" value="TreeGrafter"/>
</dbReference>
<proteinExistence type="predicted"/>
<dbReference type="InterPro" id="IPR042789">
    <property type="entry name" value="FRRS1L"/>
</dbReference>
<dbReference type="GO" id="GO:1900449">
    <property type="term" value="P:regulation of glutamate receptor signaling pathway"/>
    <property type="evidence" value="ECO:0007669"/>
    <property type="project" value="InterPro"/>
</dbReference>
<sequence>MPPHSMTTNIMTTAPATATTTAAVATTTNTTLITNTTVIALETPVGRTGCGTQQICGSEPSDCDPSSSSSSCFFVSAKQTDGQNFEFSISGESSGYIAATVSADTTVGGNDTTYICANNNGKVKFFSALLDNDKLTVTELPVNSVQGRVDGNLIQCTFVATLDLTTTRAAATSASLSLSTGTFDSTSGSLGTPDTKFRSGVVDLSDSTATISNELTTTNATTTATPAVTGHATTFQQSLVQVLLISMGVFTMALV</sequence>
<evidence type="ECO:0000313" key="1">
    <source>
        <dbReference type="EMBL" id="CAB1420679.1"/>
    </source>
</evidence>
<name>A0A9N7YDV4_PLEPL</name>
<evidence type="ECO:0008006" key="3">
    <source>
        <dbReference type="Google" id="ProtNLM"/>
    </source>
</evidence>
<gene>
    <name evidence="1" type="ORF">PLEPLA_LOCUS8554</name>
</gene>
<comment type="caution">
    <text evidence="1">The sequence shown here is derived from an EMBL/GenBank/DDBJ whole genome shotgun (WGS) entry which is preliminary data.</text>
</comment>
<dbReference type="PANTHER" id="PTHR46902:SF1">
    <property type="entry name" value="DOMON DOMAIN-CONTAINING PROTEIN FRRS1L"/>
    <property type="match status" value="1"/>
</dbReference>
<keyword evidence="2" id="KW-1185">Reference proteome</keyword>
<reference evidence="1" key="1">
    <citation type="submission" date="2020-03" db="EMBL/GenBank/DDBJ databases">
        <authorList>
            <person name="Weist P."/>
        </authorList>
    </citation>
    <scope>NUCLEOTIDE SEQUENCE</scope>
</reference>
<protein>
    <recommendedName>
        <fullName evidence="3">Ferric-chelate reductase 1</fullName>
    </recommendedName>
</protein>
<accession>A0A9N7YDV4</accession>